<proteinExistence type="predicted"/>
<accession>A0A1W6AEK4</accession>
<sequence>MSKAFSNLLKHIGNLSHTEKEQVFQWVKRYVEPSSSVKIQCINERIKKRVKYWITRNGYL</sequence>
<organism evidence="1 2">
    <name type="scientific">Bacillus mycoides</name>
    <dbReference type="NCBI Taxonomy" id="1405"/>
    <lineage>
        <taxon>Bacteria</taxon>
        <taxon>Bacillati</taxon>
        <taxon>Bacillota</taxon>
        <taxon>Bacilli</taxon>
        <taxon>Bacillales</taxon>
        <taxon>Bacillaceae</taxon>
        <taxon>Bacillus</taxon>
        <taxon>Bacillus cereus group</taxon>
    </lineage>
</organism>
<name>A0A1W6AEK4_BACMY</name>
<dbReference type="EMBL" id="CP020743">
    <property type="protein sequence ID" value="ARJ24219.1"/>
    <property type="molecule type" value="Genomic_DNA"/>
</dbReference>
<gene>
    <name evidence="1" type="ORF">B7492_24760</name>
</gene>
<protein>
    <submittedName>
        <fullName evidence="1">Uncharacterized protein</fullName>
    </submittedName>
</protein>
<evidence type="ECO:0000313" key="2">
    <source>
        <dbReference type="Proteomes" id="UP000192932"/>
    </source>
</evidence>
<dbReference type="AlphaFoldDB" id="A0A1W6AEK4"/>
<dbReference type="Proteomes" id="UP000192932">
    <property type="component" value="Chromosome"/>
</dbReference>
<evidence type="ECO:0000313" key="1">
    <source>
        <dbReference type="EMBL" id="ARJ24219.1"/>
    </source>
</evidence>
<reference evidence="1 2" key="1">
    <citation type="submission" date="2017-04" db="EMBL/GenBank/DDBJ databases">
        <title>The Characteristic of a Fine Plant Growth-Promoting Rhizobacteria Bacillus mycoides Gnyt1 and its Whole Genome Sequencing Analysis.</title>
        <authorList>
            <person name="Li J.H."/>
            <person name="Yao T."/>
        </authorList>
    </citation>
    <scope>NUCLEOTIDE SEQUENCE [LARGE SCALE GENOMIC DNA]</scope>
    <source>
        <strain evidence="1 2">Gnyt1</strain>
    </source>
</reference>